<keyword evidence="8 12" id="KW-0594">Phospholipid biosynthesis</keyword>
<feature type="chain" id="PRO_5023467361" description="Phosphatidylserine decarboxylase beta chain" evidence="12">
    <location>
        <begin position="1"/>
        <end position="248"/>
    </location>
</feature>
<dbReference type="EC" id="4.1.1.65" evidence="12"/>
<keyword evidence="11 12" id="KW-0670">Pyruvate</keyword>
<keyword evidence="9 12" id="KW-0456">Lyase</keyword>
<dbReference type="InterPro" id="IPR033177">
    <property type="entry name" value="PSD-B"/>
</dbReference>
<keyword evidence="3 12" id="KW-0444">Lipid biosynthesis</keyword>
<comment type="subunit">
    <text evidence="12">Heterodimer of a large membrane-associated beta subunit and a small pyruvoyl-containing alpha subunit.</text>
</comment>
<gene>
    <name evidence="12" type="primary">psd</name>
    <name evidence="13" type="ORF">SAMN05216387_101411</name>
</gene>
<keyword evidence="4 12" id="KW-0210">Decarboxylase</keyword>
<comment type="subcellular location">
    <subcellularLocation>
        <location evidence="12">Cell membrane</location>
        <topology evidence="12">Peripheral membrane protein</topology>
    </subcellularLocation>
</comment>
<evidence type="ECO:0000256" key="4">
    <source>
        <dbReference type="ARBA" id="ARBA00022793"/>
    </source>
</evidence>
<comment type="function">
    <text evidence="12">Catalyzes the formation of phosphatidylethanolamine (PtdEtn) from phosphatidylserine (PtdSer).</text>
</comment>
<name>A0A1H7H068_9PROT</name>
<evidence type="ECO:0000256" key="6">
    <source>
        <dbReference type="ARBA" id="ARBA00023136"/>
    </source>
</evidence>
<comment type="catalytic activity">
    <reaction evidence="12">
        <text>a 1,2-diacyl-sn-glycero-3-phospho-L-serine + H(+) = a 1,2-diacyl-sn-glycero-3-phosphoethanolamine + CO2</text>
        <dbReference type="Rhea" id="RHEA:20828"/>
        <dbReference type="ChEBI" id="CHEBI:15378"/>
        <dbReference type="ChEBI" id="CHEBI:16526"/>
        <dbReference type="ChEBI" id="CHEBI:57262"/>
        <dbReference type="ChEBI" id="CHEBI:64612"/>
        <dbReference type="EC" id="4.1.1.65"/>
    </reaction>
</comment>
<keyword evidence="5 12" id="KW-0443">Lipid metabolism</keyword>
<comment type="similarity">
    <text evidence="12">Belongs to the phosphatidylserine decarboxylase family. PSD-B subfamily. Prokaryotic type I sub-subfamily.</text>
</comment>
<dbReference type="InterPro" id="IPR003817">
    <property type="entry name" value="PS_Dcarbxylase"/>
</dbReference>
<comment type="PTM">
    <text evidence="12">Is synthesized initially as an inactive proenzyme. Formation of the active enzyme involves a self-maturation process in which the active site pyruvoyl group is generated from an internal serine residue via an autocatalytic post-translational modification. Two non-identical subunits are generated from the proenzyme in this reaction, and the pyruvate is formed at the N-terminus of the alpha chain, which is derived from the carboxyl end of the proenzyme. The autoendoproteolytic cleavage occurs by a canonical serine protease mechanism, in which the side chain hydroxyl group of the serine supplies its oxygen atom to form the C-terminus of the beta chain, while the remainder of the serine residue undergoes an oxidative deamination to produce ammonia and the pyruvoyl prosthetic group on the alpha chain. During this reaction, the Ser that is part of the protease active site of the proenzyme becomes the pyruvoyl prosthetic group, which constitutes an essential element of the active site of the mature decarboxylase.</text>
</comment>
<evidence type="ECO:0000313" key="13">
    <source>
        <dbReference type="EMBL" id="SEK42672.1"/>
    </source>
</evidence>
<evidence type="ECO:0000256" key="2">
    <source>
        <dbReference type="ARBA" id="ARBA00022475"/>
    </source>
</evidence>
<dbReference type="UniPathway" id="UPA00558">
    <property type="reaction ID" value="UER00616"/>
</dbReference>
<feature type="active site" description="Schiff-base intermediate with substrate; via pyruvic acid; for decarboxylase activity" evidence="12">
    <location>
        <position position="249"/>
    </location>
</feature>
<feature type="chain" id="PRO_5023467362" description="Phosphatidylserine decarboxylase alpha chain" evidence="12">
    <location>
        <begin position="249"/>
        <end position="283"/>
    </location>
</feature>
<organism evidence="13 14">
    <name type="scientific">Nitrosovibrio tenuis</name>
    <dbReference type="NCBI Taxonomy" id="1233"/>
    <lineage>
        <taxon>Bacteria</taxon>
        <taxon>Pseudomonadati</taxon>
        <taxon>Pseudomonadota</taxon>
        <taxon>Betaproteobacteria</taxon>
        <taxon>Nitrosomonadales</taxon>
        <taxon>Nitrosomonadaceae</taxon>
        <taxon>Nitrosovibrio</taxon>
    </lineage>
</organism>
<dbReference type="NCBIfam" id="TIGR00163">
    <property type="entry name" value="PS_decarb"/>
    <property type="match status" value="1"/>
</dbReference>
<keyword evidence="14" id="KW-1185">Reference proteome</keyword>
<dbReference type="PANTHER" id="PTHR10067:SF6">
    <property type="entry name" value="PHOSPHATIDYLSERINE DECARBOXYLASE PROENZYME, MITOCHONDRIAL"/>
    <property type="match status" value="1"/>
</dbReference>
<sequence>MFSAFFSVLPQYLMPKQAMTVLAGHIANASAGRLTTLIIRWFVQHYGVNMDEAVNPDIRSYRTFNDFFTRALLSEKRPIAQADYICPADGVLSQLGVISGDQIFQAKGRSYSATALVGGDGALAEKFYGGHFATVYLSPRDYHRVHMPCSGRLTRMIHVPGTLFSVNPITVRGVPSLFARNERVICIFESQHGPFVMILVGATIVGSISTVWHGVVNPQHPGEVREWLYGSQELVFEKGQEMGRFQLGSTVIMLFPENRLAFNSLWAPARAVRLGERMAKVIE</sequence>
<evidence type="ECO:0000256" key="5">
    <source>
        <dbReference type="ARBA" id="ARBA00023098"/>
    </source>
</evidence>
<dbReference type="GO" id="GO:0006646">
    <property type="term" value="P:phosphatidylethanolamine biosynthetic process"/>
    <property type="evidence" value="ECO:0007669"/>
    <property type="project" value="UniProtKB-UniRule"/>
</dbReference>
<comment type="pathway">
    <text evidence="12">Phospholipid metabolism; phosphatidylethanolamine biosynthesis; phosphatidylethanolamine from CDP-diacylglycerol: step 2/2.</text>
</comment>
<comment type="pathway">
    <text evidence="1">Lipid metabolism.</text>
</comment>
<evidence type="ECO:0000256" key="8">
    <source>
        <dbReference type="ARBA" id="ARBA00023209"/>
    </source>
</evidence>
<keyword evidence="2 12" id="KW-1003">Cell membrane</keyword>
<keyword evidence="6 12" id="KW-0472">Membrane</keyword>
<evidence type="ECO:0000256" key="12">
    <source>
        <dbReference type="HAMAP-Rule" id="MF_00662"/>
    </source>
</evidence>
<evidence type="ECO:0000256" key="10">
    <source>
        <dbReference type="ARBA" id="ARBA00023264"/>
    </source>
</evidence>
<dbReference type="Proteomes" id="UP000198620">
    <property type="component" value="Unassembled WGS sequence"/>
</dbReference>
<keyword evidence="10 12" id="KW-1208">Phospholipid metabolism</keyword>
<dbReference type="GO" id="GO:0004609">
    <property type="term" value="F:phosphatidylserine decarboxylase activity"/>
    <property type="evidence" value="ECO:0007669"/>
    <property type="project" value="UniProtKB-UniRule"/>
</dbReference>
<feature type="active site" description="Charge relay system; for autoendoproteolytic cleavage activity" evidence="12">
    <location>
        <position position="249"/>
    </location>
</feature>
<reference evidence="13 14" key="1">
    <citation type="submission" date="2016-10" db="EMBL/GenBank/DDBJ databases">
        <authorList>
            <person name="de Groot N.N."/>
        </authorList>
    </citation>
    <scope>NUCLEOTIDE SEQUENCE [LARGE SCALE GENOMIC DNA]</scope>
    <source>
        <strain evidence="13 14">Nv1</strain>
    </source>
</reference>
<evidence type="ECO:0000313" key="14">
    <source>
        <dbReference type="Proteomes" id="UP000198620"/>
    </source>
</evidence>
<dbReference type="EMBL" id="FOBH01000001">
    <property type="protein sequence ID" value="SEK42672.1"/>
    <property type="molecule type" value="Genomic_DNA"/>
</dbReference>
<evidence type="ECO:0000256" key="1">
    <source>
        <dbReference type="ARBA" id="ARBA00005189"/>
    </source>
</evidence>
<evidence type="ECO:0000256" key="7">
    <source>
        <dbReference type="ARBA" id="ARBA00023145"/>
    </source>
</evidence>
<evidence type="ECO:0000256" key="9">
    <source>
        <dbReference type="ARBA" id="ARBA00023239"/>
    </source>
</evidence>
<accession>A0A1H7H068</accession>
<dbReference type="HAMAP" id="MF_00662">
    <property type="entry name" value="PS_decarb_PSD_B_type1"/>
    <property type="match status" value="1"/>
</dbReference>
<feature type="modified residue" description="Pyruvic acid (Ser); by autocatalysis" evidence="12">
    <location>
        <position position="249"/>
    </location>
</feature>
<dbReference type="GO" id="GO:0005886">
    <property type="term" value="C:plasma membrane"/>
    <property type="evidence" value="ECO:0007669"/>
    <property type="project" value="UniProtKB-SubCell"/>
</dbReference>
<dbReference type="STRING" id="1233.SAMN05216387_101411"/>
<dbReference type="AlphaFoldDB" id="A0A1H7H068"/>
<feature type="active site" description="Charge relay system; for autoendoproteolytic cleavage activity" evidence="12">
    <location>
        <position position="146"/>
    </location>
</feature>
<dbReference type="InterPro" id="IPR033178">
    <property type="entry name" value="PSD_type1_pro"/>
</dbReference>
<keyword evidence="7 12" id="KW-0865">Zymogen</keyword>
<evidence type="ECO:0000256" key="11">
    <source>
        <dbReference type="ARBA" id="ARBA00023317"/>
    </source>
</evidence>
<evidence type="ECO:0000256" key="3">
    <source>
        <dbReference type="ARBA" id="ARBA00022516"/>
    </source>
</evidence>
<comment type="cofactor">
    <cofactor evidence="12">
        <name>pyruvate</name>
        <dbReference type="ChEBI" id="CHEBI:15361"/>
    </cofactor>
    <text evidence="12">Binds 1 pyruvoyl group covalently per subunit.</text>
</comment>
<proteinExistence type="inferred from homology"/>
<dbReference type="Pfam" id="PF02666">
    <property type="entry name" value="PS_Dcarbxylase"/>
    <property type="match status" value="1"/>
</dbReference>
<feature type="active site" description="Charge relay system; for autoendoproteolytic cleavage activity" evidence="12">
    <location>
        <position position="89"/>
    </location>
</feature>
<protein>
    <recommendedName>
        <fullName evidence="12">Phosphatidylserine decarboxylase proenzyme</fullName>
        <ecNumber evidence="12">4.1.1.65</ecNumber>
    </recommendedName>
    <component>
        <recommendedName>
            <fullName evidence="12">Phosphatidylserine decarboxylase alpha chain</fullName>
        </recommendedName>
    </component>
    <component>
        <recommendedName>
            <fullName evidence="12">Phosphatidylserine decarboxylase beta chain</fullName>
        </recommendedName>
    </component>
</protein>
<dbReference type="PANTHER" id="PTHR10067">
    <property type="entry name" value="PHOSPHATIDYLSERINE DECARBOXYLASE"/>
    <property type="match status" value="1"/>
</dbReference>
<feature type="site" description="Cleavage (non-hydrolytic); by autocatalysis" evidence="12">
    <location>
        <begin position="248"/>
        <end position="249"/>
    </location>
</feature>